<dbReference type="PANTHER" id="PTHR43135">
    <property type="entry name" value="ALPHA-D-RIBOSE 1-METHYLPHOSPHONATE 5-TRIPHOSPHATE DIPHOSPHATASE"/>
    <property type="match status" value="1"/>
</dbReference>
<dbReference type="Gene3D" id="2.30.40.10">
    <property type="entry name" value="Urease, subunit C, domain 1"/>
    <property type="match status" value="1"/>
</dbReference>
<evidence type="ECO:0000256" key="1">
    <source>
        <dbReference type="SAM" id="MobiDB-lite"/>
    </source>
</evidence>
<feature type="domain" description="Amidohydrolase-related" evidence="2">
    <location>
        <begin position="168"/>
        <end position="527"/>
    </location>
</feature>
<protein>
    <recommendedName>
        <fullName evidence="2">Amidohydrolase-related domain-containing protein</fullName>
    </recommendedName>
</protein>
<dbReference type="PANTHER" id="PTHR43135:SF3">
    <property type="entry name" value="ALPHA-D-RIBOSE 1-METHYLPHOSPHONATE 5-TRIPHOSPHATE DIPHOSPHATASE"/>
    <property type="match status" value="1"/>
</dbReference>
<accession>A0A9N9UT51</accession>
<dbReference type="SUPFAM" id="SSF51338">
    <property type="entry name" value="Composite domain of metallo-dependent hydrolases"/>
    <property type="match status" value="2"/>
</dbReference>
<gene>
    <name evidence="3" type="ORF">CBYS24578_00003377</name>
</gene>
<evidence type="ECO:0000313" key="3">
    <source>
        <dbReference type="EMBL" id="CAG9997918.1"/>
    </source>
</evidence>
<sequence>MSAPNVTVSVTINGVAAPGPAAATCVAAVAAAEELAPYAPPPSPAAPQRVVSPSLAPPSGERAWHRRPGLPDPLPPLRRIENTFIMRVPLRSPLHYPSLHLGHTGTSVPSAEHKSSPYLIHAATLIPGRGDPIPHGAVAVNDEKIEWVGPFANRPSKYESIRVINVPVLMPGLWDCHCHYQAFDVLQGLDTVSYLPGTDALTGAITVEDLRVTLLSGYTSIRELGGNAGDLRPGIERGLLVGPNVYSSHTALSITGGHGDDHMLPIQSVREAMDRGSPVALCDGVDECLKTVRLQIRRGAKVIKVCSTGGVLSLNDNPEDSQFSDAELKAIVEEAGRSGRAVAAHAIGKAGIMAALRAGVQSIEHGMYLDEEVAGLMKEKGTYLVATQHIVRTMAADYLDTLPEPSRVKLLKILDLSKSSYKLAVKSGVKIALGTDMLSSDRKSKLSHGNNAHELMWAVEAGMTPLEAIESATANGPETLGRLAPLSGQIKEGYDADMIAVSSSPLHDISILADPENITHVWKGGKLYKGGN</sequence>
<dbReference type="Proteomes" id="UP000754883">
    <property type="component" value="Unassembled WGS sequence"/>
</dbReference>
<evidence type="ECO:0000313" key="4">
    <source>
        <dbReference type="Proteomes" id="UP000754883"/>
    </source>
</evidence>
<dbReference type="InterPro" id="IPR051781">
    <property type="entry name" value="Metallo-dep_Hydrolase"/>
</dbReference>
<dbReference type="InterPro" id="IPR011059">
    <property type="entry name" value="Metal-dep_hydrolase_composite"/>
</dbReference>
<dbReference type="GO" id="GO:0016810">
    <property type="term" value="F:hydrolase activity, acting on carbon-nitrogen (but not peptide) bonds"/>
    <property type="evidence" value="ECO:0007669"/>
    <property type="project" value="InterPro"/>
</dbReference>
<reference evidence="4" key="1">
    <citation type="submission" date="2019-06" db="EMBL/GenBank/DDBJ databases">
        <authorList>
            <person name="Broberg M."/>
        </authorList>
    </citation>
    <scope>NUCLEOTIDE SEQUENCE [LARGE SCALE GENOMIC DNA]</scope>
</reference>
<proteinExistence type="predicted"/>
<dbReference type="SUPFAM" id="SSF51556">
    <property type="entry name" value="Metallo-dependent hydrolases"/>
    <property type="match status" value="1"/>
</dbReference>
<comment type="caution">
    <text evidence="3">The sequence shown here is derived from an EMBL/GenBank/DDBJ whole genome shotgun (WGS) entry which is preliminary data.</text>
</comment>
<dbReference type="Pfam" id="PF01979">
    <property type="entry name" value="Amidohydro_1"/>
    <property type="match status" value="1"/>
</dbReference>
<keyword evidence="4" id="KW-1185">Reference proteome</keyword>
<reference evidence="3 4" key="2">
    <citation type="submission" date="2021-10" db="EMBL/GenBank/DDBJ databases">
        <authorList>
            <person name="Piombo E."/>
        </authorList>
    </citation>
    <scope>NUCLEOTIDE SEQUENCE [LARGE SCALE GENOMIC DNA]</scope>
</reference>
<dbReference type="AlphaFoldDB" id="A0A9N9UT51"/>
<evidence type="ECO:0000259" key="2">
    <source>
        <dbReference type="Pfam" id="PF01979"/>
    </source>
</evidence>
<dbReference type="InterPro" id="IPR057744">
    <property type="entry name" value="OTAase-like"/>
</dbReference>
<dbReference type="Gene3D" id="3.20.20.140">
    <property type="entry name" value="Metal-dependent hydrolases"/>
    <property type="match status" value="1"/>
</dbReference>
<name>A0A9N9UT51_9HYPO</name>
<dbReference type="InterPro" id="IPR006680">
    <property type="entry name" value="Amidohydro-rel"/>
</dbReference>
<dbReference type="InterPro" id="IPR032466">
    <property type="entry name" value="Metal_Hydrolase"/>
</dbReference>
<dbReference type="EMBL" id="CABFNO020001546">
    <property type="protein sequence ID" value="CAG9997918.1"/>
    <property type="molecule type" value="Genomic_DNA"/>
</dbReference>
<organism evidence="3 4">
    <name type="scientific">Clonostachys byssicola</name>
    <dbReference type="NCBI Taxonomy" id="160290"/>
    <lineage>
        <taxon>Eukaryota</taxon>
        <taxon>Fungi</taxon>
        <taxon>Dikarya</taxon>
        <taxon>Ascomycota</taxon>
        <taxon>Pezizomycotina</taxon>
        <taxon>Sordariomycetes</taxon>
        <taxon>Hypocreomycetidae</taxon>
        <taxon>Hypocreales</taxon>
        <taxon>Bionectriaceae</taxon>
        <taxon>Clonostachys</taxon>
    </lineage>
</organism>
<dbReference type="OrthoDB" id="194468at2759"/>
<feature type="region of interest" description="Disordered" evidence="1">
    <location>
        <begin position="40"/>
        <end position="72"/>
    </location>
</feature>
<dbReference type="CDD" id="cd01299">
    <property type="entry name" value="Met_dep_hydrolase_A"/>
    <property type="match status" value="1"/>
</dbReference>